<feature type="compositionally biased region" description="Low complexity" evidence="4">
    <location>
        <begin position="140"/>
        <end position="151"/>
    </location>
</feature>
<gene>
    <name evidence="6" type="primary">SPECC1</name>
</gene>
<feature type="region of interest" description="Disordered" evidence="4">
    <location>
        <begin position="814"/>
        <end position="848"/>
    </location>
</feature>
<feature type="compositionally biased region" description="Polar residues" evidence="4">
    <location>
        <begin position="389"/>
        <end position="413"/>
    </location>
</feature>
<feature type="compositionally biased region" description="Basic and acidic residues" evidence="4">
    <location>
        <begin position="335"/>
        <end position="347"/>
    </location>
</feature>
<accession>A0A8C5QQW3</accession>
<feature type="region of interest" description="Disordered" evidence="4">
    <location>
        <begin position="893"/>
        <end position="928"/>
    </location>
</feature>
<dbReference type="SMART" id="SM00033">
    <property type="entry name" value="CH"/>
    <property type="match status" value="1"/>
</dbReference>
<dbReference type="Ensembl" id="ENSLLET00000042788.1">
    <property type="protein sequence ID" value="ENSLLEP00000041132.1"/>
    <property type="gene ID" value="ENSLLEG00000026169.1"/>
</dbReference>
<dbReference type="SUPFAM" id="SSF47576">
    <property type="entry name" value="Calponin-homology domain, CH-domain"/>
    <property type="match status" value="1"/>
</dbReference>
<dbReference type="OrthoDB" id="21607at2759"/>
<dbReference type="PANTHER" id="PTHR23167:SF3">
    <property type="entry name" value="CYTOSPIN-B"/>
    <property type="match status" value="1"/>
</dbReference>
<feature type="compositionally biased region" description="Polar residues" evidence="4">
    <location>
        <begin position="360"/>
        <end position="371"/>
    </location>
</feature>
<evidence type="ECO:0000313" key="6">
    <source>
        <dbReference type="Ensembl" id="ENSLLEP00000041132.1"/>
    </source>
</evidence>
<dbReference type="Proteomes" id="UP000694569">
    <property type="component" value="Unplaced"/>
</dbReference>
<feature type="coiled-coil region" evidence="3">
    <location>
        <begin position="417"/>
        <end position="561"/>
    </location>
</feature>
<protein>
    <submittedName>
        <fullName evidence="6">Sperm antigen with calponin homology and coiled-coil domains 1</fullName>
    </submittedName>
</protein>
<evidence type="ECO:0000256" key="2">
    <source>
        <dbReference type="ARBA" id="ARBA00023054"/>
    </source>
</evidence>
<feature type="region of interest" description="Disordered" evidence="4">
    <location>
        <begin position="304"/>
        <end position="413"/>
    </location>
</feature>
<keyword evidence="7" id="KW-1185">Reference proteome</keyword>
<name>A0A8C5QQW3_9ANUR</name>
<reference evidence="6" key="1">
    <citation type="submission" date="2025-08" db="UniProtKB">
        <authorList>
            <consortium name="Ensembl"/>
        </authorList>
    </citation>
    <scope>IDENTIFICATION</scope>
</reference>
<feature type="compositionally biased region" description="Polar residues" evidence="4">
    <location>
        <begin position="304"/>
        <end position="334"/>
    </location>
</feature>
<dbReference type="Gene3D" id="1.10.418.10">
    <property type="entry name" value="Calponin-like domain"/>
    <property type="match status" value="1"/>
</dbReference>
<dbReference type="PROSITE" id="PS50021">
    <property type="entry name" value="CH"/>
    <property type="match status" value="1"/>
</dbReference>
<proteinExistence type="inferred from homology"/>
<feature type="compositionally biased region" description="Basic and acidic residues" evidence="4">
    <location>
        <begin position="907"/>
        <end position="928"/>
    </location>
</feature>
<evidence type="ECO:0000256" key="4">
    <source>
        <dbReference type="SAM" id="MobiDB-lite"/>
    </source>
</evidence>
<feature type="compositionally biased region" description="Polar residues" evidence="4">
    <location>
        <begin position="50"/>
        <end position="66"/>
    </location>
</feature>
<dbReference type="GeneTree" id="ENSGT00940000153592"/>
<dbReference type="Pfam" id="PF00307">
    <property type="entry name" value="CH"/>
    <property type="match status" value="1"/>
</dbReference>
<evidence type="ECO:0000313" key="7">
    <source>
        <dbReference type="Proteomes" id="UP000694569"/>
    </source>
</evidence>
<dbReference type="InterPro" id="IPR001715">
    <property type="entry name" value="CH_dom"/>
</dbReference>
<feature type="region of interest" description="Disordered" evidence="4">
    <location>
        <begin position="139"/>
        <end position="213"/>
    </location>
</feature>
<evidence type="ECO:0000256" key="3">
    <source>
        <dbReference type="SAM" id="Coils"/>
    </source>
</evidence>
<reference evidence="6" key="2">
    <citation type="submission" date="2025-09" db="UniProtKB">
        <authorList>
            <consortium name="Ensembl"/>
        </authorList>
    </citation>
    <scope>IDENTIFICATION</scope>
</reference>
<dbReference type="AlphaFoldDB" id="A0A8C5QQW3"/>
<dbReference type="InterPro" id="IPR036872">
    <property type="entry name" value="CH_dom_sf"/>
</dbReference>
<feature type="region of interest" description="Disordered" evidence="4">
    <location>
        <begin position="45"/>
        <end position="70"/>
    </location>
</feature>
<organism evidence="6 7">
    <name type="scientific">Leptobrachium leishanense</name>
    <name type="common">Leishan spiny toad</name>
    <dbReference type="NCBI Taxonomy" id="445787"/>
    <lineage>
        <taxon>Eukaryota</taxon>
        <taxon>Metazoa</taxon>
        <taxon>Chordata</taxon>
        <taxon>Craniata</taxon>
        <taxon>Vertebrata</taxon>
        <taxon>Euteleostomi</taxon>
        <taxon>Amphibia</taxon>
        <taxon>Batrachia</taxon>
        <taxon>Anura</taxon>
        <taxon>Pelobatoidea</taxon>
        <taxon>Megophryidae</taxon>
        <taxon>Leptobrachium</taxon>
    </lineage>
</organism>
<dbReference type="InterPro" id="IPR050540">
    <property type="entry name" value="F-actin_Monoox_Mical"/>
</dbReference>
<feature type="domain" description="Calponin-homology (CH)" evidence="5">
    <location>
        <begin position="985"/>
        <end position="1090"/>
    </location>
</feature>
<dbReference type="PANTHER" id="PTHR23167">
    <property type="entry name" value="CALPONIN HOMOLOGY DOMAIN-CONTAINING PROTEIN DDB_G0272472-RELATED"/>
    <property type="match status" value="1"/>
</dbReference>
<keyword evidence="2 3" id="KW-0175">Coiled coil</keyword>
<evidence type="ECO:0000256" key="1">
    <source>
        <dbReference type="ARBA" id="ARBA00009452"/>
    </source>
</evidence>
<feature type="compositionally biased region" description="Basic and acidic residues" evidence="4">
    <location>
        <begin position="378"/>
        <end position="387"/>
    </location>
</feature>
<dbReference type="FunFam" id="1.10.418.10:FF:000020">
    <property type="entry name" value="Cytospin-A isoform 1"/>
    <property type="match status" value="1"/>
</dbReference>
<comment type="similarity">
    <text evidence="1">Belongs to the cytospin-A family.</text>
</comment>
<feature type="compositionally biased region" description="Polar residues" evidence="4">
    <location>
        <begin position="182"/>
        <end position="191"/>
    </location>
</feature>
<sequence>MQSRPVRRRARERAELTRFTLLPPSGQLLILRPGTCQQQRRLGFSETKGMKSSSRSLSAGPKQSSHGTDRAKVIPTSCFGMKTSRSTNSLAFESRLSKLKRASSDDMLTKPSGSTAIPVARLKKTITTGAISELAESRIRSGAGASSAARRTGIPTPRDLQTQISKERAPWRGPTQPRKSLPSPSLQNAPTPSKIVRTPTRPKQENESNNKTVLESQVKGLLAEAKTKDSEISKLRSELQKCKDKDSPSTEVLDLFEHSSDMQAMQSSNPETFTRILQEKNLNFHHELDLLRKENQELKQKLNSLENSPLSDTITSNGTDSSLLSPSTQGTSIESKSKNAVDHESDSSRFLGNETGLHISGSSSSDVTKASFSPDASDFEHIADEPSRPGSSGSIACQGSKCSTSGSSPNNISDLSVASLTERIHKMEENHHSTAEELQATLQELSDQNDVVQELTLESEKLVEEKAFLESTLQQQKHRVEQLSQENEKLVGLLQERTNAENSDILNKLSEVEKKHTELVESSQFEREKLLNIQQQLTSSLRSLEKEHNEAQGMTKKFREDMDKLQTLLDTERKDKDITAKALEEQKVTNEGLKIENSCLKSQLDGERQKVAEITAMGNSTGNTEVQEMLKSAHTEKEHLELTCSELRQELLRANSEIKQLQGLLAKVETECHEQKQLGDQREEDLKLANLKLTDKEREIKDMKDTIYELEDQVEQHRAVKLHNNQLISDLETKVAKLDEQKQELERQMKLLTKQMKDDAEEWRRFQADLQTAVVVANDIKCEAQQELRAVKRRLQEEEEKSYRLYRELEEIQGRQSLSEDDSTDGDVGPRWPGNGHHHHVPASSNENPATVKSLIKSFDVGQVAGQNIPVHSAPRSPLSGIPVRTAPAAAVSPIQRLSVSSHAKKGKDTEKESDFPEKLKEHGDDFTPDRFQCKSPSLEALNTHSPLGFESRNAPISLDNWIPHSIISVERKDPLAALAREYGGSKRNALLKWCQKKTEGYSNIDITNFSSSWSDGLAFCALLHTYMPAHIPYQELNSQDKKRNLMLAFQAAESIGIKPSLELNELMFTDRPDWQSVMQYVAHIYKYFET</sequence>
<evidence type="ECO:0000259" key="5">
    <source>
        <dbReference type="PROSITE" id="PS50021"/>
    </source>
</evidence>